<evidence type="ECO:0000313" key="1">
    <source>
        <dbReference type="EMBL" id="QXI54285.1"/>
    </source>
</evidence>
<dbReference type="EMBL" id="CP077080">
    <property type="protein sequence ID" value="QXI54285.1"/>
    <property type="molecule type" value="Genomic_DNA"/>
</dbReference>
<gene>
    <name evidence="1" type="ORF">KSS97_04870</name>
</gene>
<accession>A0ABX8QG10</accession>
<organism evidence="1 2">
    <name type="scientific">Pseudomonas canavaninivorans</name>
    <dbReference type="NCBI Taxonomy" id="2842348"/>
    <lineage>
        <taxon>Bacteria</taxon>
        <taxon>Pseudomonadati</taxon>
        <taxon>Pseudomonadota</taxon>
        <taxon>Gammaproteobacteria</taxon>
        <taxon>Pseudomonadales</taxon>
        <taxon>Pseudomonadaceae</taxon>
        <taxon>Pseudomonas</taxon>
    </lineage>
</organism>
<dbReference type="Proteomes" id="UP000824066">
    <property type="component" value="Chromosome"/>
</dbReference>
<protein>
    <submittedName>
        <fullName evidence="1">Uncharacterized protein</fullName>
    </submittedName>
</protein>
<keyword evidence="2" id="KW-1185">Reference proteome</keyword>
<sequence length="80" mass="8958">MSWVNDLCWEIRFAKIPVMNLCDFLSGIAGGFNKAAINGTECILQYLLAEKRGQIYLTNRAMAFTFPLNKSAPFPAPIPF</sequence>
<reference evidence="1 2" key="1">
    <citation type="journal article" date="2021" name="Microorganisms">
        <title>The Ever-Expanding Pseudomonas Genus: Description of 43 New Species and Partition of the Pseudomonas putida Group.</title>
        <authorList>
            <person name="Girard L."/>
            <person name="Lood C."/>
            <person name="Hofte M."/>
            <person name="Vandamme P."/>
            <person name="Rokni-Zadeh H."/>
            <person name="van Noort V."/>
            <person name="Lavigne R."/>
            <person name="De Mot R."/>
        </authorList>
    </citation>
    <scope>NUCLEOTIDE SEQUENCE [LARGE SCALE GENOMIC DNA]</scope>
    <source>
        <strain evidence="1 2">SWRI17</strain>
    </source>
</reference>
<name>A0ABX8QG10_PSECO</name>
<dbReference type="RefSeq" id="WP_217861219.1">
    <property type="nucleotide sequence ID" value="NZ_CP077080.1"/>
</dbReference>
<proteinExistence type="predicted"/>
<evidence type="ECO:0000313" key="2">
    <source>
        <dbReference type="Proteomes" id="UP000824066"/>
    </source>
</evidence>